<dbReference type="AlphaFoldDB" id="A0A8R7QDH0"/>
<reference evidence="2" key="1">
    <citation type="journal article" date="2013" name="Nature">
        <title>Draft genome of the wheat A-genome progenitor Triticum urartu.</title>
        <authorList>
            <person name="Ling H.Q."/>
            <person name="Zhao S."/>
            <person name="Liu D."/>
            <person name="Wang J."/>
            <person name="Sun H."/>
            <person name="Zhang C."/>
            <person name="Fan H."/>
            <person name="Li D."/>
            <person name="Dong L."/>
            <person name="Tao Y."/>
            <person name="Gao C."/>
            <person name="Wu H."/>
            <person name="Li Y."/>
            <person name="Cui Y."/>
            <person name="Guo X."/>
            <person name="Zheng S."/>
            <person name="Wang B."/>
            <person name="Yu K."/>
            <person name="Liang Q."/>
            <person name="Yang W."/>
            <person name="Lou X."/>
            <person name="Chen J."/>
            <person name="Feng M."/>
            <person name="Jian J."/>
            <person name="Zhang X."/>
            <person name="Luo G."/>
            <person name="Jiang Y."/>
            <person name="Liu J."/>
            <person name="Wang Z."/>
            <person name="Sha Y."/>
            <person name="Zhang B."/>
            <person name="Wu H."/>
            <person name="Tang D."/>
            <person name="Shen Q."/>
            <person name="Xue P."/>
            <person name="Zou S."/>
            <person name="Wang X."/>
            <person name="Liu X."/>
            <person name="Wang F."/>
            <person name="Yang Y."/>
            <person name="An X."/>
            <person name="Dong Z."/>
            <person name="Zhang K."/>
            <person name="Zhang X."/>
            <person name="Luo M.C."/>
            <person name="Dvorak J."/>
            <person name="Tong Y."/>
            <person name="Wang J."/>
            <person name="Yang H."/>
            <person name="Li Z."/>
            <person name="Wang D."/>
            <person name="Zhang A."/>
            <person name="Wang J."/>
        </authorList>
    </citation>
    <scope>NUCLEOTIDE SEQUENCE</scope>
    <source>
        <strain evidence="2">cv. G1812</strain>
    </source>
</reference>
<dbReference type="EnsemblPlants" id="TuG1812G0500002803.01.T02">
    <property type="protein sequence ID" value="TuG1812G0500002803.01.T02"/>
    <property type="gene ID" value="TuG1812G0500002803.01"/>
</dbReference>
<protein>
    <submittedName>
        <fullName evidence="1">Uncharacterized protein</fullName>
    </submittedName>
</protein>
<keyword evidence="2" id="KW-1185">Reference proteome</keyword>
<reference evidence="1" key="3">
    <citation type="submission" date="2022-06" db="UniProtKB">
        <authorList>
            <consortium name="EnsemblPlants"/>
        </authorList>
    </citation>
    <scope>IDENTIFICATION</scope>
</reference>
<accession>A0A8R7QDH0</accession>
<dbReference type="Proteomes" id="UP000015106">
    <property type="component" value="Chromosome 5"/>
</dbReference>
<organism evidence="1 2">
    <name type="scientific">Triticum urartu</name>
    <name type="common">Red wild einkorn</name>
    <name type="synonym">Crithodium urartu</name>
    <dbReference type="NCBI Taxonomy" id="4572"/>
    <lineage>
        <taxon>Eukaryota</taxon>
        <taxon>Viridiplantae</taxon>
        <taxon>Streptophyta</taxon>
        <taxon>Embryophyta</taxon>
        <taxon>Tracheophyta</taxon>
        <taxon>Spermatophyta</taxon>
        <taxon>Magnoliopsida</taxon>
        <taxon>Liliopsida</taxon>
        <taxon>Poales</taxon>
        <taxon>Poaceae</taxon>
        <taxon>BOP clade</taxon>
        <taxon>Pooideae</taxon>
        <taxon>Triticodae</taxon>
        <taxon>Triticeae</taxon>
        <taxon>Triticinae</taxon>
        <taxon>Triticum</taxon>
    </lineage>
</organism>
<name>A0A8R7QDH0_TRIUA</name>
<reference evidence="1" key="2">
    <citation type="submission" date="2018-03" db="EMBL/GenBank/DDBJ databases">
        <title>The Triticum urartu genome reveals the dynamic nature of wheat genome evolution.</title>
        <authorList>
            <person name="Ling H."/>
            <person name="Ma B."/>
            <person name="Shi X."/>
            <person name="Liu H."/>
            <person name="Dong L."/>
            <person name="Sun H."/>
            <person name="Cao Y."/>
            <person name="Gao Q."/>
            <person name="Zheng S."/>
            <person name="Li Y."/>
            <person name="Yu Y."/>
            <person name="Du H."/>
            <person name="Qi M."/>
            <person name="Li Y."/>
            <person name="Yu H."/>
            <person name="Cui Y."/>
            <person name="Wang N."/>
            <person name="Chen C."/>
            <person name="Wu H."/>
            <person name="Zhao Y."/>
            <person name="Zhang J."/>
            <person name="Li Y."/>
            <person name="Zhou W."/>
            <person name="Zhang B."/>
            <person name="Hu W."/>
            <person name="Eijk M."/>
            <person name="Tang J."/>
            <person name="Witsenboer H."/>
            <person name="Zhao S."/>
            <person name="Li Z."/>
            <person name="Zhang A."/>
            <person name="Wang D."/>
            <person name="Liang C."/>
        </authorList>
    </citation>
    <scope>NUCLEOTIDE SEQUENCE [LARGE SCALE GENOMIC DNA]</scope>
    <source>
        <strain evidence="1">cv. G1812</strain>
    </source>
</reference>
<dbReference type="Gramene" id="TuG1812G0500002803.01.T02">
    <property type="protein sequence ID" value="TuG1812G0500002803.01.T02"/>
    <property type="gene ID" value="TuG1812G0500002803.01"/>
</dbReference>
<proteinExistence type="predicted"/>
<sequence>MKPTESFCCSAVPKCWNLVLHHTHTDWSTPTILDRSQPNWTGGQLPNCGA</sequence>
<evidence type="ECO:0000313" key="1">
    <source>
        <dbReference type="EnsemblPlants" id="TuG1812G0500002803.01.T02"/>
    </source>
</evidence>
<evidence type="ECO:0000313" key="2">
    <source>
        <dbReference type="Proteomes" id="UP000015106"/>
    </source>
</evidence>